<dbReference type="Proteomes" id="UP001187471">
    <property type="component" value="Unassembled WGS sequence"/>
</dbReference>
<accession>A0AA88QY09</accession>
<organism evidence="1 2">
    <name type="scientific">Escallonia rubra</name>
    <dbReference type="NCBI Taxonomy" id="112253"/>
    <lineage>
        <taxon>Eukaryota</taxon>
        <taxon>Viridiplantae</taxon>
        <taxon>Streptophyta</taxon>
        <taxon>Embryophyta</taxon>
        <taxon>Tracheophyta</taxon>
        <taxon>Spermatophyta</taxon>
        <taxon>Magnoliopsida</taxon>
        <taxon>eudicotyledons</taxon>
        <taxon>Gunneridae</taxon>
        <taxon>Pentapetalae</taxon>
        <taxon>asterids</taxon>
        <taxon>campanulids</taxon>
        <taxon>Escalloniales</taxon>
        <taxon>Escalloniaceae</taxon>
        <taxon>Escallonia</taxon>
    </lineage>
</organism>
<dbReference type="EMBL" id="JAVXUO010003010">
    <property type="protein sequence ID" value="KAK2967480.1"/>
    <property type="molecule type" value="Genomic_DNA"/>
</dbReference>
<proteinExistence type="predicted"/>
<name>A0AA88QY09_9ASTE</name>
<dbReference type="AlphaFoldDB" id="A0AA88QY09"/>
<gene>
    <name evidence="1" type="ORF">RJ640_025520</name>
</gene>
<comment type="caution">
    <text evidence="1">The sequence shown here is derived from an EMBL/GenBank/DDBJ whole genome shotgun (WGS) entry which is preliminary data.</text>
</comment>
<protein>
    <submittedName>
        <fullName evidence="1">Uncharacterized protein</fullName>
    </submittedName>
</protein>
<evidence type="ECO:0000313" key="2">
    <source>
        <dbReference type="Proteomes" id="UP001187471"/>
    </source>
</evidence>
<sequence>MDRILGAGGRLQRFCVLSLHSSRSAHDHSHKTTLFSSNSNDYDKVKRLIYLPPFRDGESVIHEIGKGFSKSSLEGWCKSEHFARYVPRFNSSPGAFDLAISICSDEAKKEEQISGNSARYLTMKVQAELAVSCPPINNPKILSAMSNSAMNFPSSSLVKSMCDNISCVGDAFPSAKSIFLCLMMACNSFLMNFEALMARLNGVPGRSMGTEISPEAKESKGSANLSTWLGSSMLTNKRHASQKV</sequence>
<keyword evidence="2" id="KW-1185">Reference proteome</keyword>
<evidence type="ECO:0000313" key="1">
    <source>
        <dbReference type="EMBL" id="KAK2967480.1"/>
    </source>
</evidence>
<reference evidence="1" key="1">
    <citation type="submission" date="2022-12" db="EMBL/GenBank/DDBJ databases">
        <title>Draft genome assemblies for two species of Escallonia (Escalloniales).</title>
        <authorList>
            <person name="Chanderbali A."/>
            <person name="Dervinis C."/>
            <person name="Anghel I."/>
            <person name="Soltis D."/>
            <person name="Soltis P."/>
            <person name="Zapata F."/>
        </authorList>
    </citation>
    <scope>NUCLEOTIDE SEQUENCE</scope>
    <source>
        <strain evidence="1">UCBG92.1500</strain>
        <tissue evidence="1">Leaf</tissue>
    </source>
</reference>